<name>A0A292YBY7_9BACT</name>
<keyword evidence="6 7" id="KW-0511">Multifunctional enzyme</keyword>
<dbReference type="InterPro" id="IPR045865">
    <property type="entry name" value="ACT-like_dom_sf"/>
</dbReference>
<feature type="region of interest" description="Uridylyltransferase" evidence="7">
    <location>
        <begin position="1"/>
        <end position="329"/>
    </location>
</feature>
<dbReference type="CDD" id="cd05401">
    <property type="entry name" value="NT_GlnE_GlnD_like"/>
    <property type="match status" value="1"/>
</dbReference>
<comment type="similarity">
    <text evidence="7">Belongs to the GlnD family.</text>
</comment>
<dbReference type="GO" id="GO:0008081">
    <property type="term" value="F:phosphoric diester hydrolase activity"/>
    <property type="evidence" value="ECO:0007669"/>
    <property type="project" value="UniProtKB-UniRule"/>
</dbReference>
<dbReference type="InterPro" id="IPR006674">
    <property type="entry name" value="HD_domain"/>
</dbReference>
<protein>
    <recommendedName>
        <fullName evidence="7">Bifunctional uridylyltransferase/uridylyl-removing enzyme</fullName>
        <shortName evidence="7">UTase/UR</shortName>
    </recommendedName>
    <alternativeName>
        <fullName evidence="7">Bifunctional [protein-PII] modification enzyme</fullName>
    </alternativeName>
    <alternativeName>
        <fullName evidence="7">Bifunctional nitrogen sensor protein</fullName>
    </alternativeName>
    <domain>
        <recommendedName>
            <fullName evidence="7">[Protein-PII] uridylyltransferase</fullName>
            <shortName evidence="7">PII uridylyltransferase</shortName>
            <shortName evidence="7">UTase</shortName>
            <ecNumber evidence="7">2.7.7.59</ecNumber>
        </recommendedName>
    </domain>
    <domain>
        <recommendedName>
            <fullName evidence="7">[Protein-PII]-UMP uridylyl-removing enzyme</fullName>
            <shortName evidence="7">UR</shortName>
            <ecNumber evidence="7">3.1.4.-</ecNumber>
        </recommendedName>
    </domain>
</protein>
<dbReference type="PROSITE" id="PS51831">
    <property type="entry name" value="HD"/>
    <property type="match status" value="1"/>
</dbReference>
<keyword evidence="11" id="KW-1185">Reference proteome</keyword>
<dbReference type="EC" id="3.1.4.-" evidence="7"/>
<dbReference type="GO" id="GO:0006808">
    <property type="term" value="P:regulation of nitrogen utilization"/>
    <property type="evidence" value="ECO:0007669"/>
    <property type="project" value="UniProtKB-UniRule"/>
</dbReference>
<evidence type="ECO:0000256" key="6">
    <source>
        <dbReference type="ARBA" id="ARBA00023268"/>
    </source>
</evidence>
<dbReference type="RefSeq" id="WP_096258426.1">
    <property type="nucleotide sequence ID" value="NZ_BDME01000001.1"/>
</dbReference>
<proteinExistence type="inferred from homology"/>
<dbReference type="EMBL" id="BDME01000001">
    <property type="protein sequence ID" value="GAX87278.1"/>
    <property type="molecule type" value="Genomic_DNA"/>
</dbReference>
<evidence type="ECO:0000313" key="10">
    <source>
        <dbReference type="EMBL" id="GAX87278.1"/>
    </source>
</evidence>
<keyword evidence="4 7" id="KW-0378">Hydrolase</keyword>
<dbReference type="GO" id="GO:0008773">
    <property type="term" value="F:[protein-PII] uridylyltransferase activity"/>
    <property type="evidence" value="ECO:0007669"/>
    <property type="project" value="UniProtKB-UniRule"/>
</dbReference>
<sequence>MQLEELIYTSNNDLEITKKFKEEIKNYLQNVVIEGGKDFFVKHTKKMDYFITLIYKYLIKKNFDNYAPLMNSIPISIIALGSYGREQLSIYSDIDIMIVYKDIKGFNIHSLIENFITMLWDLGLKIGHRVHEIKDLFPASNEDITIKTAFLESRFITGSKFLWTETQNELNKIRNYNKKEFILAKYEEMLLRHQKYPVSMEPNIKEGFGGIRDSNTLLWISKVLFNYPNTSYLVPKYINEKDFRDYRTSLEFLFKTRVYLHLAAKKKLDKVLIQYQREVALLLGYSDSPRIKAERKFIKDLLKALWKINLITNITIKKLIKPFLYKYSFSKIKEMRIEKNCYLCENTLYTRFNLKTKFSEIISLLLNINFNKTDISLISILKDSKYQKINIKKLFYKENLYPLCFALYRAEKLEKIIPPFEKVKFLAQFDGYHQYPVDIHSLYTLKELEALEEFKKLSQKDRSILRFSAFFHDLGKGRSGDHSIIGARIAKNFAKSIGFEDEIISKLIKYHTLMSNVAQREDIYNDKVILSFAEIIENERFLNLLYILTIADIKAVGKDIFTPFKASLLKTLYENTLIALKHKELINEITIRKRKETILKNKEEFKNLPKSLQKQVLSSPSNQLFLQNSINEILDLILWIKDTRNYIYKIENKPHLIIHLAKEDNLNFYIGWFLEKLNLNLNHLSIYKIGNIKYFKMEFNEKLEQFDIPLIENYIKKAFENNKEIKTEIRFNKREIKIDCMHSPNYAAMKIQTPDKKGIVSTILQVLDKFEIRVEDVKISTQKNLARDLFIISKENHFCEKKDKIIRALT</sequence>
<dbReference type="AlphaFoldDB" id="A0A292YBY7"/>
<dbReference type="SUPFAM" id="SSF55021">
    <property type="entry name" value="ACT-like"/>
    <property type="match status" value="1"/>
</dbReference>
<comment type="caution">
    <text evidence="10">The sequence shown here is derived from an EMBL/GenBank/DDBJ whole genome shotgun (WGS) entry which is preliminary data.</text>
</comment>
<dbReference type="CDD" id="cd04873">
    <property type="entry name" value="ACT_UUR-ACR-like"/>
    <property type="match status" value="1"/>
</dbReference>
<evidence type="ECO:0000256" key="4">
    <source>
        <dbReference type="ARBA" id="ARBA00022801"/>
    </source>
</evidence>
<comment type="catalytic activity">
    <reaction evidence="7">
        <text>[protein-PII]-L-tyrosine + UTP = [protein-PII]-uridylyl-L-tyrosine + diphosphate</text>
        <dbReference type="Rhea" id="RHEA:13673"/>
        <dbReference type="Rhea" id="RHEA-COMP:12147"/>
        <dbReference type="Rhea" id="RHEA-COMP:12148"/>
        <dbReference type="ChEBI" id="CHEBI:33019"/>
        <dbReference type="ChEBI" id="CHEBI:46398"/>
        <dbReference type="ChEBI" id="CHEBI:46858"/>
        <dbReference type="ChEBI" id="CHEBI:90602"/>
        <dbReference type="EC" id="2.7.7.59"/>
    </reaction>
</comment>
<evidence type="ECO:0000313" key="11">
    <source>
        <dbReference type="Proteomes" id="UP000217944"/>
    </source>
</evidence>
<evidence type="ECO:0000256" key="3">
    <source>
        <dbReference type="ARBA" id="ARBA00022737"/>
    </source>
</evidence>
<evidence type="ECO:0000256" key="5">
    <source>
        <dbReference type="ARBA" id="ARBA00022842"/>
    </source>
</evidence>
<dbReference type="InterPro" id="IPR013546">
    <property type="entry name" value="PII_UdlTrfase/GS_AdlTrfase"/>
</dbReference>
<organism evidence="10 11">
    <name type="scientific">Lebetimonas natsushimae</name>
    <dbReference type="NCBI Taxonomy" id="1936991"/>
    <lineage>
        <taxon>Bacteria</taxon>
        <taxon>Pseudomonadati</taxon>
        <taxon>Campylobacterota</taxon>
        <taxon>Epsilonproteobacteria</taxon>
        <taxon>Nautiliales</taxon>
        <taxon>Nautiliaceae</taxon>
        <taxon>Lebetimonas</taxon>
    </lineage>
</organism>
<keyword evidence="1 7" id="KW-0808">Transferase</keyword>
<dbReference type="PIRSF" id="PIRSF006288">
    <property type="entry name" value="PII_uridyltransf"/>
    <property type="match status" value="1"/>
</dbReference>
<dbReference type="PANTHER" id="PTHR47320:SF1">
    <property type="entry name" value="BIFUNCTIONAL URIDYLYLTRANSFERASE_URIDYLYL-REMOVING ENZYME"/>
    <property type="match status" value="1"/>
</dbReference>
<dbReference type="Proteomes" id="UP000217944">
    <property type="component" value="Unassembled WGS sequence"/>
</dbReference>
<keyword evidence="3" id="KW-0677">Repeat</keyword>
<dbReference type="PANTHER" id="PTHR47320">
    <property type="entry name" value="BIFUNCTIONAL URIDYLYLTRANSFERASE/URIDYLYL-REMOVING ENZYME"/>
    <property type="match status" value="1"/>
</dbReference>
<dbReference type="EC" id="2.7.7.59" evidence="7"/>
<evidence type="ECO:0000256" key="2">
    <source>
        <dbReference type="ARBA" id="ARBA00022695"/>
    </source>
</evidence>
<dbReference type="CDD" id="cd00077">
    <property type="entry name" value="HDc"/>
    <property type="match status" value="1"/>
</dbReference>
<dbReference type="Gene3D" id="1.10.3210.10">
    <property type="entry name" value="Hypothetical protein af1432"/>
    <property type="match status" value="1"/>
</dbReference>
<dbReference type="HAMAP" id="MF_00277">
    <property type="entry name" value="PII_uridylyl_transf"/>
    <property type="match status" value="1"/>
</dbReference>
<accession>A0A292YBY7</accession>
<dbReference type="SUPFAM" id="SSF109604">
    <property type="entry name" value="HD-domain/PDEase-like"/>
    <property type="match status" value="1"/>
</dbReference>
<comment type="function">
    <text evidence="7">Modifies, by uridylylation and deuridylylation, the PII regulatory proteins (GlnB and homologs), in response to the nitrogen status of the cell that GlnD senses through the glutamine level. Under low glutamine levels, catalyzes the conversion of the PII proteins and UTP to PII-UMP and PPi, while under higher glutamine levels, GlnD hydrolyzes PII-UMP to PII and UMP (deuridylylation). Thus, controls uridylylation state and activity of the PII proteins, and plays an important role in the regulation of nitrogen metabolism.</text>
</comment>
<dbReference type="InterPro" id="IPR010043">
    <property type="entry name" value="UTase/UR"/>
</dbReference>
<gene>
    <name evidence="7" type="primary">glnD</name>
    <name evidence="10" type="ORF">LNAT_P0573</name>
</gene>
<evidence type="ECO:0000259" key="8">
    <source>
        <dbReference type="PROSITE" id="PS51671"/>
    </source>
</evidence>
<dbReference type="OrthoDB" id="9758038at2"/>
<comment type="activity regulation">
    <text evidence="7">Uridylyltransferase (UTase) activity is inhibited by glutamine, while glutamine activates uridylyl-removing (UR) activity.</text>
</comment>
<evidence type="ECO:0000256" key="7">
    <source>
        <dbReference type="HAMAP-Rule" id="MF_00277"/>
    </source>
</evidence>
<dbReference type="Pfam" id="PF08335">
    <property type="entry name" value="GlnD_UR_UTase"/>
    <property type="match status" value="1"/>
</dbReference>
<comment type="cofactor">
    <cofactor evidence="7">
        <name>Mg(2+)</name>
        <dbReference type="ChEBI" id="CHEBI:18420"/>
    </cofactor>
</comment>
<feature type="domain" description="ACT" evidence="8">
    <location>
        <begin position="748"/>
        <end position="810"/>
    </location>
</feature>
<comment type="domain">
    <text evidence="7">Has four distinct domains: an N-terminal nucleotidyltransferase (NT) domain responsible for UTase activity, a central HD domain that encodes UR activity, and two C-terminal ACT domains that seem to have a role in glutamine sensing.</text>
</comment>
<dbReference type="PROSITE" id="PS51671">
    <property type="entry name" value="ACT"/>
    <property type="match status" value="1"/>
</dbReference>
<reference evidence="10 11" key="1">
    <citation type="journal article" date="2017" name="Syst. Appl. Microbiol.">
        <title>Lebetimonas natsushimae sp. nov., a novel strictly anaerobic, moderately thermophilic chemoautotroph isolated from a deep-sea hydrothermal vent polychaete nest in the Mid-Okinawa Trough.</title>
        <authorList>
            <person name="Nagata R."/>
            <person name="Takaki Y."/>
            <person name="Tame A."/>
            <person name="Nunoura T."/>
            <person name="Muto H."/>
            <person name="Mino S."/>
            <person name="Sawayama S."/>
            <person name="Takai K."/>
            <person name="Nakagawa S."/>
        </authorList>
    </citation>
    <scope>NUCLEOTIDE SEQUENCE [LARGE SCALE GENOMIC DNA]</scope>
    <source>
        <strain evidence="10 11">HS1857</strain>
    </source>
</reference>
<feature type="domain" description="HD" evidence="9">
    <location>
        <begin position="437"/>
        <end position="539"/>
    </location>
</feature>
<dbReference type="Pfam" id="PF01966">
    <property type="entry name" value="HD"/>
    <property type="match status" value="1"/>
</dbReference>
<dbReference type="InterPro" id="IPR043519">
    <property type="entry name" value="NT_sf"/>
</dbReference>
<dbReference type="InterPro" id="IPR003607">
    <property type="entry name" value="HD/PDEase_dom"/>
</dbReference>
<comment type="caution">
    <text evidence="7">Lacks conserved residue(s) required for the propagation of feature annotation.</text>
</comment>
<keyword evidence="2 7" id="KW-0548">Nucleotidyltransferase</keyword>
<evidence type="ECO:0000256" key="1">
    <source>
        <dbReference type="ARBA" id="ARBA00022679"/>
    </source>
</evidence>
<dbReference type="InterPro" id="IPR002912">
    <property type="entry name" value="ACT_dom"/>
</dbReference>
<evidence type="ECO:0000259" key="9">
    <source>
        <dbReference type="PROSITE" id="PS51831"/>
    </source>
</evidence>
<keyword evidence="5 7" id="KW-0460">Magnesium</keyword>
<comment type="catalytic activity">
    <reaction evidence="7">
        <text>[protein-PII]-uridylyl-L-tyrosine + H2O = [protein-PII]-L-tyrosine + UMP + H(+)</text>
        <dbReference type="Rhea" id="RHEA:48600"/>
        <dbReference type="Rhea" id="RHEA-COMP:12147"/>
        <dbReference type="Rhea" id="RHEA-COMP:12148"/>
        <dbReference type="ChEBI" id="CHEBI:15377"/>
        <dbReference type="ChEBI" id="CHEBI:15378"/>
        <dbReference type="ChEBI" id="CHEBI:46858"/>
        <dbReference type="ChEBI" id="CHEBI:57865"/>
        <dbReference type="ChEBI" id="CHEBI:90602"/>
    </reaction>
</comment>
<dbReference type="SUPFAM" id="SSF81301">
    <property type="entry name" value="Nucleotidyltransferase"/>
    <property type="match status" value="1"/>
</dbReference>